<gene>
    <name evidence="2" type="ORF">RND71_038939</name>
</gene>
<evidence type="ECO:0000313" key="2">
    <source>
        <dbReference type="EMBL" id="KAK4343123.1"/>
    </source>
</evidence>
<dbReference type="AlphaFoldDB" id="A0AAE1R129"/>
<evidence type="ECO:0000256" key="1">
    <source>
        <dbReference type="SAM" id="MobiDB-lite"/>
    </source>
</evidence>
<proteinExistence type="predicted"/>
<comment type="caution">
    <text evidence="2">The sequence shown here is derived from an EMBL/GenBank/DDBJ whole genome shotgun (WGS) entry which is preliminary data.</text>
</comment>
<sequence>MHRLLENKQPKEGGMKTISQQQKFDRQEKDERPSKKAEREPSLAVFPDIIATNMPKSAINITKHSPAVYGSSHSSADTDVAPLSSLWMTRSKASVGGDLSSDPSKISDVEDFFARVTAQLEDSQSPGIDVKSPALKMSQYSAQVNKTKAEVQKLLMMPLHKVVLPENYSVLVAALPIYAASLNLSVEKVRVLEELEKNLPSLFSDFCQAKKQQVEYNSKVDKKVNLTGELTKGLELYNNVKQRRSEIDTQISVSQA</sequence>
<protein>
    <submittedName>
        <fullName evidence="2">Uncharacterized protein</fullName>
    </submittedName>
</protein>
<dbReference type="EMBL" id="JAVYJV010000021">
    <property type="protein sequence ID" value="KAK4343123.1"/>
    <property type="molecule type" value="Genomic_DNA"/>
</dbReference>
<feature type="compositionally biased region" description="Basic and acidic residues" evidence="1">
    <location>
        <begin position="1"/>
        <end position="14"/>
    </location>
</feature>
<feature type="region of interest" description="Disordered" evidence="1">
    <location>
        <begin position="1"/>
        <end position="44"/>
    </location>
</feature>
<name>A0AAE1R129_9SOLA</name>
<accession>A0AAE1R129</accession>
<dbReference type="Proteomes" id="UP001291623">
    <property type="component" value="Unassembled WGS sequence"/>
</dbReference>
<organism evidence="2 3">
    <name type="scientific">Anisodus tanguticus</name>
    <dbReference type="NCBI Taxonomy" id="243964"/>
    <lineage>
        <taxon>Eukaryota</taxon>
        <taxon>Viridiplantae</taxon>
        <taxon>Streptophyta</taxon>
        <taxon>Embryophyta</taxon>
        <taxon>Tracheophyta</taxon>
        <taxon>Spermatophyta</taxon>
        <taxon>Magnoliopsida</taxon>
        <taxon>eudicotyledons</taxon>
        <taxon>Gunneridae</taxon>
        <taxon>Pentapetalae</taxon>
        <taxon>asterids</taxon>
        <taxon>lamiids</taxon>
        <taxon>Solanales</taxon>
        <taxon>Solanaceae</taxon>
        <taxon>Solanoideae</taxon>
        <taxon>Hyoscyameae</taxon>
        <taxon>Anisodus</taxon>
    </lineage>
</organism>
<evidence type="ECO:0000313" key="3">
    <source>
        <dbReference type="Proteomes" id="UP001291623"/>
    </source>
</evidence>
<reference evidence="2" key="1">
    <citation type="submission" date="2023-12" db="EMBL/GenBank/DDBJ databases">
        <title>Genome assembly of Anisodus tanguticus.</title>
        <authorList>
            <person name="Wang Y.-J."/>
        </authorList>
    </citation>
    <scope>NUCLEOTIDE SEQUENCE</scope>
    <source>
        <strain evidence="2">KB-2021</strain>
        <tissue evidence="2">Leaf</tissue>
    </source>
</reference>
<feature type="compositionally biased region" description="Basic and acidic residues" evidence="1">
    <location>
        <begin position="23"/>
        <end position="41"/>
    </location>
</feature>
<keyword evidence="3" id="KW-1185">Reference proteome</keyword>